<dbReference type="OrthoDB" id="85198at2157"/>
<dbReference type="GO" id="GO:0003934">
    <property type="term" value="F:GTP cyclohydrolase I activity"/>
    <property type="evidence" value="ECO:0007669"/>
    <property type="project" value="UniProtKB-EC"/>
</dbReference>
<comment type="similarity">
    <text evidence="1">Belongs to the GTP cyclohydrolase I type 2/NIF3 family.</text>
</comment>
<comment type="caution">
    <text evidence="4">The sequence shown here is derived from an EMBL/GenBank/DDBJ whole genome shotgun (WGS) entry which is preliminary data.</text>
</comment>
<dbReference type="Pfam" id="PF01784">
    <property type="entry name" value="DUF34_NIF3"/>
    <property type="match status" value="1"/>
</dbReference>
<reference evidence="4 5" key="1">
    <citation type="submission" date="2017-03" db="EMBL/GenBank/DDBJ databases">
        <title>Genome sequence of Methanobrevibacter wosei.</title>
        <authorList>
            <person name="Poehlein A."/>
            <person name="Seedorf H."/>
            <person name="Daniel R."/>
        </authorList>
    </citation>
    <scope>NUCLEOTIDE SEQUENCE [LARGE SCALE GENOMIC DNA]</scope>
    <source>
        <strain evidence="4 5">DSM 11979</strain>
    </source>
</reference>
<evidence type="ECO:0000313" key="4">
    <source>
        <dbReference type="EMBL" id="PWB84972.1"/>
    </source>
</evidence>
<name>A0A2U1S5M6_9EURY</name>
<sequence length="235" mass="26434">MLLKDICKFIETKIPLKYALASDKIGFADEYDLNLEINSVKVLMDLFKEDDDKFDEKTLIITHHPPIFKPKTPTYTIHSSWDIIKGGANEALADSLNLEVVDVFHAQTGIGRLCKFNGTYHDLEEIIKENFPQENTRIVNKPKLNDKIEKVAIVSGFGLKNPDYIKLAKDKKVDIFISGDLTQETAVLAKNNNLTLIDLGHHNSEIPGLYKLGEIISSCGVNVEVINKGEPWNKL</sequence>
<dbReference type="AlphaFoldDB" id="A0A2U1S5M6"/>
<dbReference type="InterPro" id="IPR002678">
    <property type="entry name" value="DUF34/NIF3"/>
</dbReference>
<dbReference type="PANTHER" id="PTHR13799">
    <property type="entry name" value="NGG1 INTERACTING FACTOR 3"/>
    <property type="match status" value="1"/>
</dbReference>
<dbReference type="EMBL" id="MZGU01000006">
    <property type="protein sequence ID" value="PWB84972.1"/>
    <property type="molecule type" value="Genomic_DNA"/>
</dbReference>
<proteinExistence type="inferred from homology"/>
<gene>
    <name evidence="4" type="ORF">MBBWO_12830</name>
</gene>
<evidence type="ECO:0000256" key="3">
    <source>
        <dbReference type="PIRSR" id="PIRSR602678-1"/>
    </source>
</evidence>
<dbReference type="InterPro" id="IPR036069">
    <property type="entry name" value="DUF34/NIF3_sf"/>
</dbReference>
<dbReference type="GO" id="GO:0005737">
    <property type="term" value="C:cytoplasm"/>
    <property type="evidence" value="ECO:0007669"/>
    <property type="project" value="TreeGrafter"/>
</dbReference>
<keyword evidence="5" id="KW-1185">Reference proteome</keyword>
<evidence type="ECO:0000313" key="5">
    <source>
        <dbReference type="Proteomes" id="UP000245577"/>
    </source>
</evidence>
<dbReference type="GO" id="GO:0046872">
    <property type="term" value="F:metal ion binding"/>
    <property type="evidence" value="ECO:0007669"/>
    <property type="project" value="UniProtKB-KW"/>
</dbReference>
<accession>A0A2U1S5M6</accession>
<evidence type="ECO:0000256" key="1">
    <source>
        <dbReference type="ARBA" id="ARBA00006964"/>
    </source>
</evidence>
<protein>
    <submittedName>
        <fullName evidence="4">Putative GTP cyclohydrolase 1 type 2</fullName>
        <ecNumber evidence="4">3.5.4.16</ecNumber>
    </submittedName>
</protein>
<dbReference type="PANTHER" id="PTHR13799:SF14">
    <property type="entry name" value="GTP CYCLOHYDROLASE 1 TYPE 2 HOMOLOG"/>
    <property type="match status" value="1"/>
</dbReference>
<dbReference type="RefSeq" id="WP_116670071.1">
    <property type="nucleotide sequence ID" value="NZ_MZGU01000006.1"/>
</dbReference>
<feature type="binding site" evidence="3">
    <location>
        <position position="205"/>
    </location>
    <ligand>
        <name>a divalent metal cation</name>
        <dbReference type="ChEBI" id="CHEBI:60240"/>
        <label>1</label>
    </ligand>
</feature>
<feature type="binding site" evidence="3">
    <location>
        <position position="64"/>
    </location>
    <ligand>
        <name>a divalent metal cation</name>
        <dbReference type="ChEBI" id="CHEBI:60240"/>
        <label>2</label>
    </ligand>
</feature>
<dbReference type="EC" id="3.5.4.16" evidence="4"/>
<dbReference type="Proteomes" id="UP000245577">
    <property type="component" value="Unassembled WGS sequence"/>
</dbReference>
<dbReference type="Gene3D" id="3.40.1390.30">
    <property type="entry name" value="NIF3 (NGG1p interacting factor 3)-like"/>
    <property type="match status" value="2"/>
</dbReference>
<dbReference type="NCBIfam" id="TIGR00486">
    <property type="entry name" value="YbgI_SA1388"/>
    <property type="match status" value="1"/>
</dbReference>
<dbReference type="SUPFAM" id="SSF102705">
    <property type="entry name" value="NIF3 (NGG1p interacting factor 3)-like"/>
    <property type="match status" value="1"/>
</dbReference>
<evidence type="ECO:0000256" key="2">
    <source>
        <dbReference type="ARBA" id="ARBA00022723"/>
    </source>
</evidence>
<organism evidence="4 5">
    <name type="scientific">Methanobrevibacter woesei</name>
    <dbReference type="NCBI Taxonomy" id="190976"/>
    <lineage>
        <taxon>Archaea</taxon>
        <taxon>Methanobacteriati</taxon>
        <taxon>Methanobacteriota</taxon>
        <taxon>Methanomada group</taxon>
        <taxon>Methanobacteria</taxon>
        <taxon>Methanobacteriales</taxon>
        <taxon>Methanobacteriaceae</taxon>
        <taxon>Methanobrevibacter</taxon>
    </lineage>
</organism>
<keyword evidence="2 3" id="KW-0479">Metal-binding</keyword>
<feature type="binding site" evidence="3">
    <location>
        <position position="201"/>
    </location>
    <ligand>
        <name>a divalent metal cation</name>
        <dbReference type="ChEBI" id="CHEBI:60240"/>
        <label>1</label>
    </ligand>
</feature>
<feature type="binding site" evidence="3">
    <location>
        <position position="63"/>
    </location>
    <ligand>
        <name>a divalent metal cation</name>
        <dbReference type="ChEBI" id="CHEBI:60240"/>
        <label>1</label>
    </ligand>
</feature>
<keyword evidence="4" id="KW-0378">Hydrolase</keyword>
<feature type="binding site" evidence="3">
    <location>
        <position position="82"/>
    </location>
    <ligand>
        <name>a divalent metal cation</name>
        <dbReference type="ChEBI" id="CHEBI:60240"/>
        <label>1</label>
    </ligand>
</feature>